<proteinExistence type="predicted"/>
<keyword evidence="2" id="KW-1185">Reference proteome</keyword>
<dbReference type="EMBL" id="SGPM01000058">
    <property type="protein sequence ID" value="THH31080.1"/>
    <property type="molecule type" value="Genomic_DNA"/>
</dbReference>
<organism evidence="1 2">
    <name type="scientific">Antrodiella citrinella</name>
    <dbReference type="NCBI Taxonomy" id="2447956"/>
    <lineage>
        <taxon>Eukaryota</taxon>
        <taxon>Fungi</taxon>
        <taxon>Dikarya</taxon>
        <taxon>Basidiomycota</taxon>
        <taxon>Agaricomycotina</taxon>
        <taxon>Agaricomycetes</taxon>
        <taxon>Polyporales</taxon>
        <taxon>Steccherinaceae</taxon>
        <taxon>Antrodiella</taxon>
    </lineage>
</organism>
<sequence length="369" mass="40889">MSLQPTTLQIPEDVVKTILDHLHHRPSLSAVSLHNAVCTTQSTFLPALQITNPCCFYLSSFSTLLRTFAVSSTLFTSPHFGTISTRSLFELHAILRKLSALKTLTLSHVGFWTLGYVQVEKLHTSPAAIEIMDVFSNRNRVAALLRPLSTPYTLNICRLAFHGIGMDPLATDTYKLTHAPRSLKIRSSSGFDFLEDVGHLFLDISHLNVSFVADQFPVLATVCPTLTSIGLVFVTSVHTADSDAPITNVQGVTAAHLDLVLKLLSSANMASLFHIMFWVWVYLAGAKEVRYLESVLPHPKLRFGGNWHGLAHTLDRFPNLASVKVLQTTSANMGLMTDSDFSTPLEGVYQTELQNIFPLLRERELLHLI</sequence>
<dbReference type="AlphaFoldDB" id="A0A4S4N5M4"/>
<evidence type="ECO:0000313" key="1">
    <source>
        <dbReference type="EMBL" id="THH31080.1"/>
    </source>
</evidence>
<name>A0A4S4N5M4_9APHY</name>
<evidence type="ECO:0000313" key="2">
    <source>
        <dbReference type="Proteomes" id="UP000308730"/>
    </source>
</evidence>
<reference evidence="1 2" key="1">
    <citation type="submission" date="2019-02" db="EMBL/GenBank/DDBJ databases">
        <title>Genome sequencing of the rare red list fungi Antrodiella citrinella (Flaviporus citrinellus).</title>
        <authorList>
            <person name="Buettner E."/>
            <person name="Kellner H."/>
        </authorList>
    </citation>
    <scope>NUCLEOTIDE SEQUENCE [LARGE SCALE GENOMIC DNA]</scope>
    <source>
        <strain evidence="1 2">DSM 108506</strain>
    </source>
</reference>
<accession>A0A4S4N5M4</accession>
<gene>
    <name evidence="1" type="ORF">EUX98_g3105</name>
</gene>
<comment type="caution">
    <text evidence="1">The sequence shown here is derived from an EMBL/GenBank/DDBJ whole genome shotgun (WGS) entry which is preliminary data.</text>
</comment>
<protein>
    <submittedName>
        <fullName evidence="1">Uncharacterized protein</fullName>
    </submittedName>
</protein>
<dbReference type="Proteomes" id="UP000308730">
    <property type="component" value="Unassembled WGS sequence"/>
</dbReference>
<dbReference type="OrthoDB" id="2921803at2759"/>